<evidence type="ECO:0000256" key="2">
    <source>
        <dbReference type="SAM" id="MobiDB-lite"/>
    </source>
</evidence>
<name>A0AAW1NC21_POPJA</name>
<feature type="compositionally biased region" description="Basic and acidic residues" evidence="2">
    <location>
        <begin position="1"/>
        <end position="14"/>
    </location>
</feature>
<evidence type="ECO:0000313" key="4">
    <source>
        <dbReference type="Proteomes" id="UP001458880"/>
    </source>
</evidence>
<keyword evidence="4" id="KW-1185">Reference proteome</keyword>
<evidence type="ECO:0000256" key="1">
    <source>
        <dbReference type="SAM" id="Coils"/>
    </source>
</evidence>
<protein>
    <submittedName>
        <fullName evidence="3">Uncharacterized protein</fullName>
    </submittedName>
</protein>
<dbReference type="AlphaFoldDB" id="A0AAW1NC21"/>
<feature type="compositionally biased region" description="Basic and acidic residues" evidence="2">
    <location>
        <begin position="33"/>
        <end position="57"/>
    </location>
</feature>
<keyword evidence="1" id="KW-0175">Coiled coil</keyword>
<comment type="caution">
    <text evidence="3">The sequence shown here is derived from an EMBL/GenBank/DDBJ whole genome shotgun (WGS) entry which is preliminary data.</text>
</comment>
<feature type="region of interest" description="Disordered" evidence="2">
    <location>
        <begin position="1"/>
        <end position="57"/>
    </location>
</feature>
<proteinExistence type="predicted"/>
<evidence type="ECO:0000313" key="3">
    <source>
        <dbReference type="EMBL" id="KAK9759038.1"/>
    </source>
</evidence>
<feature type="compositionally biased region" description="Polar residues" evidence="2">
    <location>
        <begin position="15"/>
        <end position="26"/>
    </location>
</feature>
<organism evidence="3 4">
    <name type="scientific">Popillia japonica</name>
    <name type="common">Japanese beetle</name>
    <dbReference type="NCBI Taxonomy" id="7064"/>
    <lineage>
        <taxon>Eukaryota</taxon>
        <taxon>Metazoa</taxon>
        <taxon>Ecdysozoa</taxon>
        <taxon>Arthropoda</taxon>
        <taxon>Hexapoda</taxon>
        <taxon>Insecta</taxon>
        <taxon>Pterygota</taxon>
        <taxon>Neoptera</taxon>
        <taxon>Endopterygota</taxon>
        <taxon>Coleoptera</taxon>
        <taxon>Polyphaga</taxon>
        <taxon>Scarabaeiformia</taxon>
        <taxon>Scarabaeidae</taxon>
        <taxon>Rutelinae</taxon>
        <taxon>Popillia</taxon>
    </lineage>
</organism>
<dbReference type="EMBL" id="JASPKY010000002">
    <property type="protein sequence ID" value="KAK9759038.1"/>
    <property type="molecule type" value="Genomic_DNA"/>
</dbReference>
<feature type="coiled-coil region" evidence="1">
    <location>
        <begin position="75"/>
        <end position="141"/>
    </location>
</feature>
<sequence>MYRERKREREEERAATSTDKTTNIFQVSKKVLRSPEQKKIEGKTEEPRTTTRENRENVQEVDNMDEVKDVVKQILHEMAKNSAELKEEIRHLKEEIIDIKREMITKEEKWNEEKQILLQRIETMENKVENQEKQNRRNNVIIKGIDTRDNTNHDIEMFLEQKLHIKPKIERATLLNQDKEYQIIRVETATFEDKQDIMKEKSKLKNTKIYIDNDMTPNKQQHLKTNKI</sequence>
<dbReference type="Proteomes" id="UP001458880">
    <property type="component" value="Unassembled WGS sequence"/>
</dbReference>
<gene>
    <name evidence="3" type="ORF">QE152_g318</name>
</gene>
<reference evidence="3 4" key="1">
    <citation type="journal article" date="2024" name="BMC Genomics">
        <title>De novo assembly and annotation of Popillia japonica's genome with initial clues to its potential as an invasive pest.</title>
        <authorList>
            <person name="Cucini C."/>
            <person name="Boschi S."/>
            <person name="Funari R."/>
            <person name="Cardaioli E."/>
            <person name="Iannotti N."/>
            <person name="Marturano G."/>
            <person name="Paoli F."/>
            <person name="Bruttini M."/>
            <person name="Carapelli A."/>
            <person name="Frati F."/>
            <person name="Nardi F."/>
        </authorList>
    </citation>
    <scope>NUCLEOTIDE SEQUENCE [LARGE SCALE GENOMIC DNA]</scope>
    <source>
        <strain evidence="3">DMR45628</strain>
    </source>
</reference>
<accession>A0AAW1NC21</accession>